<name>A0A6M6JST0_9PSEU</name>
<dbReference type="AlphaFoldDB" id="A0A6M6JST0"/>
<reference evidence="1 2" key="1">
    <citation type="submission" date="2020-05" db="EMBL/GenBank/DDBJ databases">
        <authorList>
            <person name="Mo P."/>
        </authorList>
    </citation>
    <scope>NUCLEOTIDE SEQUENCE [LARGE SCALE GENOMIC DNA]</scope>
    <source>
        <strain evidence="1 2">Gen01</strain>
        <plasmid evidence="1 2">unnamed1</plasmid>
    </source>
</reference>
<dbReference type="RefSeq" id="WP_172169930.1">
    <property type="nucleotide sequence ID" value="NZ_CP053565.1"/>
</dbReference>
<dbReference type="Proteomes" id="UP000505377">
    <property type="component" value="Plasmid unnamed1"/>
</dbReference>
<evidence type="ECO:0000313" key="2">
    <source>
        <dbReference type="Proteomes" id="UP000505377"/>
    </source>
</evidence>
<dbReference type="KEGG" id="pbro:HOP40_34805"/>
<keyword evidence="2" id="KW-1185">Reference proteome</keyword>
<protein>
    <submittedName>
        <fullName evidence="1">Uncharacterized protein</fullName>
    </submittedName>
</protein>
<keyword evidence="1" id="KW-0614">Plasmid</keyword>
<sequence>MPDDLRAAVEAVAVALDALRAAPGAVAVIGAVDQAAAAVAVLEPDLTGQVLQQLVLTIEHGHRVGLAHSPQLERAYRAAAVALQIDPRWV</sequence>
<evidence type="ECO:0000313" key="1">
    <source>
        <dbReference type="EMBL" id="QJY51154.1"/>
    </source>
</evidence>
<organism evidence="1 2">
    <name type="scientific">Pseudonocardia broussonetiae</name>
    <dbReference type="NCBI Taxonomy" id="2736640"/>
    <lineage>
        <taxon>Bacteria</taxon>
        <taxon>Bacillati</taxon>
        <taxon>Actinomycetota</taxon>
        <taxon>Actinomycetes</taxon>
        <taxon>Pseudonocardiales</taxon>
        <taxon>Pseudonocardiaceae</taxon>
        <taxon>Pseudonocardia</taxon>
    </lineage>
</organism>
<accession>A0A6M6JST0</accession>
<proteinExistence type="predicted"/>
<dbReference type="EMBL" id="CP053565">
    <property type="protein sequence ID" value="QJY51154.1"/>
    <property type="molecule type" value="Genomic_DNA"/>
</dbReference>
<gene>
    <name evidence="1" type="ORF">HOP40_34805</name>
</gene>
<geneLocation type="plasmid" evidence="1 2">
    <name>unnamed1</name>
</geneLocation>